<keyword evidence="3" id="KW-0805">Transcription regulation</keyword>
<dbReference type="SUPFAM" id="SSF57701">
    <property type="entry name" value="Zn2/Cys6 DNA-binding domain"/>
    <property type="match status" value="1"/>
</dbReference>
<dbReference type="InterPro" id="IPR001138">
    <property type="entry name" value="Zn2Cys6_DnaBD"/>
</dbReference>
<dbReference type="GO" id="GO:0003677">
    <property type="term" value="F:DNA binding"/>
    <property type="evidence" value="ECO:0007669"/>
    <property type="project" value="UniProtKB-KW"/>
</dbReference>
<keyword evidence="4" id="KW-0238">DNA-binding</keyword>
<evidence type="ECO:0000313" key="9">
    <source>
        <dbReference type="EMBL" id="OJJ55010.1"/>
    </source>
</evidence>
<dbReference type="Pfam" id="PF04082">
    <property type="entry name" value="Fungal_trans"/>
    <property type="match status" value="1"/>
</dbReference>
<dbReference type="VEuPathDB" id="FungiDB:ASPSYDRAFT_158711"/>
<dbReference type="OrthoDB" id="1924787at2759"/>
<keyword evidence="10" id="KW-1185">Reference proteome</keyword>
<feature type="domain" description="Zn(2)-C6 fungal-type" evidence="8">
    <location>
        <begin position="6"/>
        <end position="36"/>
    </location>
</feature>
<evidence type="ECO:0000256" key="2">
    <source>
        <dbReference type="ARBA" id="ARBA00022723"/>
    </source>
</evidence>
<dbReference type="CDD" id="cd12148">
    <property type="entry name" value="fungal_TF_MHR"/>
    <property type="match status" value="1"/>
</dbReference>
<evidence type="ECO:0000259" key="8">
    <source>
        <dbReference type="PROSITE" id="PS50048"/>
    </source>
</evidence>
<evidence type="ECO:0000256" key="3">
    <source>
        <dbReference type="ARBA" id="ARBA00023015"/>
    </source>
</evidence>
<evidence type="ECO:0000256" key="4">
    <source>
        <dbReference type="ARBA" id="ARBA00023125"/>
    </source>
</evidence>
<name>A0A1L9T6D4_9EURO</name>
<dbReference type="SMART" id="SM00066">
    <property type="entry name" value="GAL4"/>
    <property type="match status" value="1"/>
</dbReference>
<dbReference type="CDD" id="cd00067">
    <property type="entry name" value="GAL4"/>
    <property type="match status" value="1"/>
</dbReference>
<dbReference type="SMART" id="SM00906">
    <property type="entry name" value="Fungal_trans"/>
    <property type="match status" value="1"/>
</dbReference>
<dbReference type="GO" id="GO:0000981">
    <property type="term" value="F:DNA-binding transcription factor activity, RNA polymerase II-specific"/>
    <property type="evidence" value="ECO:0007669"/>
    <property type="project" value="InterPro"/>
</dbReference>
<keyword evidence="2" id="KW-0479">Metal-binding</keyword>
<dbReference type="STRING" id="1036612.A0A1L9T6D4"/>
<dbReference type="InterPro" id="IPR036864">
    <property type="entry name" value="Zn2-C6_fun-type_DNA-bd_sf"/>
</dbReference>
<evidence type="ECO:0000313" key="10">
    <source>
        <dbReference type="Proteomes" id="UP000184356"/>
    </source>
</evidence>
<dbReference type="InterPro" id="IPR050815">
    <property type="entry name" value="TF_fung"/>
</dbReference>
<sequence>MKVATACLQCRQSKRKCRRPAPREPCYPCYQRKLDCGAGGQSQRHSGETQRPQAFERGTDTTSPPALPFDTSQRLVEIYLDKVHDRPHSIFHPATLRARLRNGSLNGALLHAICAIASKFSGSPECGSLEDQFASEAKRLLKADLENVSLDNIKTCILLSTLSAGNCQTSSEALYMRIATSMAEIMHLDSCTLGESSIIARETAQRTWWSLYVADRWCFSGLGLPRHMDHLAASVDLPLDELTFRSLAPEQSSLDTPRKPGLWAYMITLVRLFGPIQDLNRRAANSESETAELDKAVKDLGQQLEGWSENLPLDIQFTVQNLHSYQHNSLGGLFIALHLAYHHYSSLLYFRFLEASQGSSSPRNLYVSRCKHHASSFSGLLQLSRQLNGCEVLYPTVGQMITVSSAVLLHTMLFGESEELPRARRELSANFEALVELQQYWPATTAMINRLMKFQNICLLSTESHKLDGWMVRFLLEHSLALEKRELPFAPSTSSGYLEADSMSSKARDWVELGRYTNFDSL</sequence>
<dbReference type="AlphaFoldDB" id="A0A1L9T6D4"/>
<protein>
    <recommendedName>
        <fullName evidence="8">Zn(2)-C6 fungal-type domain-containing protein</fullName>
    </recommendedName>
</protein>
<proteinExistence type="predicted"/>
<dbReference type="GO" id="GO:0008270">
    <property type="term" value="F:zinc ion binding"/>
    <property type="evidence" value="ECO:0007669"/>
    <property type="project" value="InterPro"/>
</dbReference>
<dbReference type="PROSITE" id="PS00463">
    <property type="entry name" value="ZN2_CY6_FUNGAL_1"/>
    <property type="match status" value="1"/>
</dbReference>
<comment type="subcellular location">
    <subcellularLocation>
        <location evidence="1">Nucleus</location>
    </subcellularLocation>
</comment>
<dbReference type="Gene3D" id="4.10.240.10">
    <property type="entry name" value="Zn(2)-C6 fungal-type DNA-binding domain"/>
    <property type="match status" value="1"/>
</dbReference>
<accession>A0A1L9T6D4</accession>
<dbReference type="GO" id="GO:0005634">
    <property type="term" value="C:nucleus"/>
    <property type="evidence" value="ECO:0007669"/>
    <property type="project" value="UniProtKB-SubCell"/>
</dbReference>
<keyword evidence="5" id="KW-0804">Transcription</keyword>
<dbReference type="GO" id="GO:0006351">
    <property type="term" value="P:DNA-templated transcription"/>
    <property type="evidence" value="ECO:0007669"/>
    <property type="project" value="InterPro"/>
</dbReference>
<feature type="compositionally biased region" description="Polar residues" evidence="7">
    <location>
        <begin position="41"/>
        <end position="52"/>
    </location>
</feature>
<keyword evidence="6" id="KW-0539">Nucleus</keyword>
<evidence type="ECO:0000256" key="5">
    <source>
        <dbReference type="ARBA" id="ARBA00023163"/>
    </source>
</evidence>
<dbReference type="GeneID" id="63758822"/>
<gene>
    <name evidence="9" type="ORF">ASPSYDRAFT_158711</name>
</gene>
<dbReference type="RefSeq" id="XP_040698816.1">
    <property type="nucleotide sequence ID" value="XM_040842749.1"/>
</dbReference>
<reference evidence="10" key="1">
    <citation type="journal article" date="2017" name="Genome Biol.">
        <title>Comparative genomics reveals high biological diversity and specific adaptations in the industrially and medically important fungal genus Aspergillus.</title>
        <authorList>
            <person name="de Vries R.P."/>
            <person name="Riley R."/>
            <person name="Wiebenga A."/>
            <person name="Aguilar-Osorio G."/>
            <person name="Amillis S."/>
            <person name="Uchima C.A."/>
            <person name="Anderluh G."/>
            <person name="Asadollahi M."/>
            <person name="Askin M."/>
            <person name="Barry K."/>
            <person name="Battaglia E."/>
            <person name="Bayram O."/>
            <person name="Benocci T."/>
            <person name="Braus-Stromeyer S.A."/>
            <person name="Caldana C."/>
            <person name="Canovas D."/>
            <person name="Cerqueira G.C."/>
            <person name="Chen F."/>
            <person name="Chen W."/>
            <person name="Choi C."/>
            <person name="Clum A."/>
            <person name="Dos Santos R.A."/>
            <person name="Damasio A.R."/>
            <person name="Diallinas G."/>
            <person name="Emri T."/>
            <person name="Fekete E."/>
            <person name="Flipphi M."/>
            <person name="Freyberg S."/>
            <person name="Gallo A."/>
            <person name="Gournas C."/>
            <person name="Habgood R."/>
            <person name="Hainaut M."/>
            <person name="Harispe M.L."/>
            <person name="Henrissat B."/>
            <person name="Hilden K.S."/>
            <person name="Hope R."/>
            <person name="Hossain A."/>
            <person name="Karabika E."/>
            <person name="Karaffa L."/>
            <person name="Karanyi Z."/>
            <person name="Krasevec N."/>
            <person name="Kuo A."/>
            <person name="Kusch H."/>
            <person name="LaButti K."/>
            <person name="Lagendijk E.L."/>
            <person name="Lapidus A."/>
            <person name="Levasseur A."/>
            <person name="Lindquist E."/>
            <person name="Lipzen A."/>
            <person name="Logrieco A.F."/>
            <person name="MacCabe A."/>
            <person name="Maekelae M.R."/>
            <person name="Malavazi I."/>
            <person name="Melin P."/>
            <person name="Meyer V."/>
            <person name="Mielnichuk N."/>
            <person name="Miskei M."/>
            <person name="Molnar A.P."/>
            <person name="Mule G."/>
            <person name="Ngan C.Y."/>
            <person name="Orejas M."/>
            <person name="Orosz E."/>
            <person name="Ouedraogo J.P."/>
            <person name="Overkamp K.M."/>
            <person name="Park H.-S."/>
            <person name="Perrone G."/>
            <person name="Piumi F."/>
            <person name="Punt P.J."/>
            <person name="Ram A.F."/>
            <person name="Ramon A."/>
            <person name="Rauscher S."/>
            <person name="Record E."/>
            <person name="Riano-Pachon D.M."/>
            <person name="Robert V."/>
            <person name="Roehrig J."/>
            <person name="Ruller R."/>
            <person name="Salamov A."/>
            <person name="Salih N.S."/>
            <person name="Samson R.A."/>
            <person name="Sandor E."/>
            <person name="Sanguinetti M."/>
            <person name="Schuetze T."/>
            <person name="Sepcic K."/>
            <person name="Shelest E."/>
            <person name="Sherlock G."/>
            <person name="Sophianopoulou V."/>
            <person name="Squina F.M."/>
            <person name="Sun H."/>
            <person name="Susca A."/>
            <person name="Todd R.B."/>
            <person name="Tsang A."/>
            <person name="Unkles S.E."/>
            <person name="van de Wiele N."/>
            <person name="van Rossen-Uffink D."/>
            <person name="Oliveira J.V."/>
            <person name="Vesth T.C."/>
            <person name="Visser J."/>
            <person name="Yu J.-H."/>
            <person name="Zhou M."/>
            <person name="Andersen M.R."/>
            <person name="Archer D.B."/>
            <person name="Baker S.E."/>
            <person name="Benoit I."/>
            <person name="Brakhage A.A."/>
            <person name="Braus G.H."/>
            <person name="Fischer R."/>
            <person name="Frisvad J.C."/>
            <person name="Goldman G.H."/>
            <person name="Houbraken J."/>
            <person name="Oakley B."/>
            <person name="Pocsi I."/>
            <person name="Scazzocchio C."/>
            <person name="Seiboth B."/>
            <person name="vanKuyk P.A."/>
            <person name="Wortman J."/>
            <person name="Dyer P.S."/>
            <person name="Grigoriev I.V."/>
        </authorList>
    </citation>
    <scope>NUCLEOTIDE SEQUENCE [LARGE SCALE GENOMIC DNA]</scope>
    <source>
        <strain evidence="10">CBS 593.65</strain>
    </source>
</reference>
<evidence type="ECO:0000256" key="6">
    <source>
        <dbReference type="ARBA" id="ARBA00023242"/>
    </source>
</evidence>
<dbReference type="EMBL" id="KV878593">
    <property type="protein sequence ID" value="OJJ55010.1"/>
    <property type="molecule type" value="Genomic_DNA"/>
</dbReference>
<dbReference type="PANTHER" id="PTHR47338:SF16">
    <property type="entry name" value="TRANSCRIPTION FACTOR, PUTATIVE (AFU_ORTHOLOGUE AFUA_2G09360)-RELATED"/>
    <property type="match status" value="1"/>
</dbReference>
<feature type="region of interest" description="Disordered" evidence="7">
    <location>
        <begin position="40"/>
        <end position="66"/>
    </location>
</feature>
<dbReference type="Proteomes" id="UP000184356">
    <property type="component" value="Unassembled WGS sequence"/>
</dbReference>
<organism evidence="9 10">
    <name type="scientific">Aspergillus sydowii CBS 593.65</name>
    <dbReference type="NCBI Taxonomy" id="1036612"/>
    <lineage>
        <taxon>Eukaryota</taxon>
        <taxon>Fungi</taxon>
        <taxon>Dikarya</taxon>
        <taxon>Ascomycota</taxon>
        <taxon>Pezizomycotina</taxon>
        <taxon>Eurotiomycetes</taxon>
        <taxon>Eurotiomycetidae</taxon>
        <taxon>Eurotiales</taxon>
        <taxon>Aspergillaceae</taxon>
        <taxon>Aspergillus</taxon>
        <taxon>Aspergillus subgen. Nidulantes</taxon>
    </lineage>
</organism>
<dbReference type="PANTHER" id="PTHR47338">
    <property type="entry name" value="ZN(II)2CYS6 TRANSCRIPTION FACTOR (EUROFUNG)-RELATED"/>
    <property type="match status" value="1"/>
</dbReference>
<evidence type="ECO:0000256" key="7">
    <source>
        <dbReference type="SAM" id="MobiDB-lite"/>
    </source>
</evidence>
<dbReference type="InterPro" id="IPR007219">
    <property type="entry name" value="XnlR_reg_dom"/>
</dbReference>
<evidence type="ECO:0000256" key="1">
    <source>
        <dbReference type="ARBA" id="ARBA00004123"/>
    </source>
</evidence>
<dbReference type="PROSITE" id="PS50048">
    <property type="entry name" value="ZN2_CY6_FUNGAL_2"/>
    <property type="match status" value="1"/>
</dbReference>